<comment type="caution">
    <text evidence="2">The sequence shown here is derived from an EMBL/GenBank/DDBJ whole genome shotgun (WGS) entry which is preliminary data.</text>
</comment>
<protein>
    <submittedName>
        <fullName evidence="2">Uncharacterized protein</fullName>
    </submittedName>
</protein>
<reference evidence="2 3" key="1">
    <citation type="submission" date="2023-02" db="EMBL/GenBank/DDBJ databases">
        <title>LHISI_Scaffold_Assembly.</title>
        <authorList>
            <person name="Stuart O.P."/>
            <person name="Cleave R."/>
            <person name="Magrath M.J.L."/>
            <person name="Mikheyev A.S."/>
        </authorList>
    </citation>
    <scope>NUCLEOTIDE SEQUENCE [LARGE SCALE GENOMIC DNA]</scope>
    <source>
        <strain evidence="2">Daus_M_001</strain>
        <tissue evidence="2">Leg muscle</tissue>
    </source>
</reference>
<gene>
    <name evidence="2" type="ORF">PR048_005282</name>
</gene>
<dbReference type="EMBL" id="JARBHB010000002">
    <property type="protein sequence ID" value="KAJ8892701.1"/>
    <property type="molecule type" value="Genomic_DNA"/>
</dbReference>
<dbReference type="Proteomes" id="UP001159363">
    <property type="component" value="Chromosome 2"/>
</dbReference>
<sequence>MNFNEAEVVRGRAYNRTEACTEVVGREAVSEEAGGQYGCGLRIPTCNLITEAARWKYGLAANYWVTVSGLRQLDVVNDARPVTAGCRYDAGPAKAVCLCDAARSTVDRGSCRHRYTPAAPRHRDILKSVGRPGIVATSSRRRPGVVKMSIHRRPGIVTISSRHRPSIVATSSRRRPGIVTTSSLRRPSFVETSSRRRTRSSAQEETKKGCEEIIPEGMLAIIYCIVERISNTWWGRAGMNEIHIIPEISAMRLGCKRDIKFFDKRIIWSKCEQIQNQPRVLTDNEDQTTVETSGNVLHDETGEHYIEYLRTCLDIEDNSSLVILACLIFLFKNTTLYLHEGFSLSRESGGEGELASLVHCDCSFLTATARVGESLGFFLLSDPRNDRPKSSTQEETKKGFEKIIPAGLLATIYCIVERMSNTANCSALGATSGAFHSECCMCGVMCGAFRSECDAFSAKCSAISGKGGDFGVMCSVFGAKFGGCGVKCGTFDTKCVACGAKCSASWADCGGGSGGFGIVELSCSFVIGDVVLVSSGITIMGPNYTEICNEFRHKYNINHYSSFTELKANEEEKEYNNTKHSSIGMKPIEVNKNNDKILILPNVFTEPKLRTKYKVGNVSLCKKYLVIHYSKFSELNASFVEIFKHRMKNKMWKNFALNDSFYEYDIMKTNYPDEYLVENVLKIKVIKFMMISAYTSQHQGRLMLSGSRSSVLDSFGSSREIATDTQGDQRPYSDSDGRHVVISPIGYLQTI</sequence>
<organism evidence="2 3">
    <name type="scientific">Dryococelus australis</name>
    <dbReference type="NCBI Taxonomy" id="614101"/>
    <lineage>
        <taxon>Eukaryota</taxon>
        <taxon>Metazoa</taxon>
        <taxon>Ecdysozoa</taxon>
        <taxon>Arthropoda</taxon>
        <taxon>Hexapoda</taxon>
        <taxon>Insecta</taxon>
        <taxon>Pterygota</taxon>
        <taxon>Neoptera</taxon>
        <taxon>Polyneoptera</taxon>
        <taxon>Phasmatodea</taxon>
        <taxon>Verophasmatodea</taxon>
        <taxon>Anareolatae</taxon>
        <taxon>Phasmatidae</taxon>
        <taxon>Eurycanthinae</taxon>
        <taxon>Dryococelus</taxon>
    </lineage>
</organism>
<feature type="region of interest" description="Disordered" evidence="1">
    <location>
        <begin position="184"/>
        <end position="208"/>
    </location>
</feature>
<accession>A0ABQ9I8N8</accession>
<name>A0ABQ9I8N8_9NEOP</name>
<proteinExistence type="predicted"/>
<evidence type="ECO:0000313" key="3">
    <source>
        <dbReference type="Proteomes" id="UP001159363"/>
    </source>
</evidence>
<evidence type="ECO:0000256" key="1">
    <source>
        <dbReference type="SAM" id="MobiDB-lite"/>
    </source>
</evidence>
<evidence type="ECO:0000313" key="2">
    <source>
        <dbReference type="EMBL" id="KAJ8892701.1"/>
    </source>
</evidence>
<keyword evidence="3" id="KW-1185">Reference proteome</keyword>